<dbReference type="Pfam" id="PF03446">
    <property type="entry name" value="NAD_binding_2"/>
    <property type="match status" value="1"/>
</dbReference>
<protein>
    <submittedName>
        <fullName evidence="6">2-hydroxy-3-oxopropionate reductase</fullName>
    </submittedName>
</protein>
<dbReference type="OrthoDB" id="7340804at2"/>
<dbReference type="GO" id="GO:0051287">
    <property type="term" value="F:NAD binding"/>
    <property type="evidence" value="ECO:0007669"/>
    <property type="project" value="InterPro"/>
</dbReference>
<evidence type="ECO:0000259" key="4">
    <source>
        <dbReference type="Pfam" id="PF03446"/>
    </source>
</evidence>
<gene>
    <name evidence="6" type="ORF">CCS01_09700</name>
</gene>
<name>A0A2S6NJ62_RHOGL</name>
<reference evidence="6 7" key="1">
    <citation type="journal article" date="2018" name="Arch. Microbiol.">
        <title>New insights into the metabolic potential of the phototrophic purple bacterium Rhodopila globiformis DSM 161(T) from its draft genome sequence and evidence for a vanadium-dependent nitrogenase.</title>
        <authorList>
            <person name="Imhoff J.F."/>
            <person name="Rahn T."/>
            <person name="Kunzel S."/>
            <person name="Neulinger S.C."/>
        </authorList>
    </citation>
    <scope>NUCLEOTIDE SEQUENCE [LARGE SCALE GENOMIC DNA]</scope>
    <source>
        <strain evidence="6 7">DSM 161</strain>
    </source>
</reference>
<dbReference type="GO" id="GO:0016491">
    <property type="term" value="F:oxidoreductase activity"/>
    <property type="evidence" value="ECO:0007669"/>
    <property type="project" value="UniProtKB-KW"/>
</dbReference>
<feature type="domain" description="3-hydroxyisobutyrate dehydrogenase-like NAD-binding" evidence="5">
    <location>
        <begin position="162"/>
        <end position="283"/>
    </location>
</feature>
<keyword evidence="2" id="KW-0520">NAD</keyword>
<evidence type="ECO:0000259" key="5">
    <source>
        <dbReference type="Pfam" id="PF14833"/>
    </source>
</evidence>
<dbReference type="InterPro" id="IPR008927">
    <property type="entry name" value="6-PGluconate_DH-like_C_sf"/>
</dbReference>
<dbReference type="PIRSF" id="PIRSF000103">
    <property type="entry name" value="HIBADH"/>
    <property type="match status" value="1"/>
</dbReference>
<evidence type="ECO:0000256" key="2">
    <source>
        <dbReference type="ARBA" id="ARBA00023027"/>
    </source>
</evidence>
<feature type="domain" description="6-phosphogluconate dehydrogenase NADP-binding" evidence="4">
    <location>
        <begin position="3"/>
        <end position="159"/>
    </location>
</feature>
<dbReference type="AlphaFoldDB" id="A0A2S6NJ62"/>
<dbReference type="InterPro" id="IPR015815">
    <property type="entry name" value="HIBADH-related"/>
</dbReference>
<sequence>MARIGFIGLGVMGEPMCGHLARRSGLPVLAHDLRPEPLERLAGQGVTPASPERIAADCDLILLSLPDGKAVAAVVAQLEPHLRPGQCVVDTSTSSVALTRDIGQRLAGQGIDYADAPVARTREAAARGELSIMVGASEATFARIRPILETMGTDVTHCGPVGCGQVVKILNNMLVFQHTAALAEAIALARRNGVPPEVLLPTLAMGSGDSFVLRNHGMKAMLPGVFPERAFSTRYAMKDLSYALEMADTAGLDTPAARLAMQRLKQAEAAGYGAQYHPVVLKVIDPQ</sequence>
<dbReference type="SUPFAM" id="SSF51735">
    <property type="entry name" value="NAD(P)-binding Rossmann-fold domains"/>
    <property type="match status" value="1"/>
</dbReference>
<dbReference type="Proteomes" id="UP000239724">
    <property type="component" value="Unassembled WGS sequence"/>
</dbReference>
<dbReference type="InterPro" id="IPR013328">
    <property type="entry name" value="6PGD_dom2"/>
</dbReference>
<evidence type="ECO:0000313" key="6">
    <source>
        <dbReference type="EMBL" id="PPQ34743.1"/>
    </source>
</evidence>
<evidence type="ECO:0000256" key="1">
    <source>
        <dbReference type="ARBA" id="ARBA00023002"/>
    </source>
</evidence>
<evidence type="ECO:0000256" key="3">
    <source>
        <dbReference type="PIRSR" id="PIRSR000103-1"/>
    </source>
</evidence>
<comment type="caution">
    <text evidence="6">The sequence shown here is derived from an EMBL/GenBank/DDBJ whole genome shotgun (WGS) entry which is preliminary data.</text>
</comment>
<dbReference type="Gene3D" id="1.10.1040.10">
    <property type="entry name" value="N-(1-d-carboxylethyl)-l-norvaline Dehydrogenase, domain 2"/>
    <property type="match status" value="1"/>
</dbReference>
<dbReference type="GO" id="GO:0050661">
    <property type="term" value="F:NADP binding"/>
    <property type="evidence" value="ECO:0007669"/>
    <property type="project" value="InterPro"/>
</dbReference>
<accession>A0A2S6NJ62</accession>
<dbReference type="EMBL" id="NHRY01000090">
    <property type="protein sequence ID" value="PPQ34743.1"/>
    <property type="molecule type" value="Genomic_DNA"/>
</dbReference>
<dbReference type="InterPro" id="IPR029154">
    <property type="entry name" value="HIBADH-like_NADP-bd"/>
</dbReference>
<proteinExistence type="predicted"/>
<keyword evidence="1" id="KW-0560">Oxidoreductase</keyword>
<dbReference type="InterPro" id="IPR006115">
    <property type="entry name" value="6PGDH_NADP-bd"/>
</dbReference>
<keyword evidence="7" id="KW-1185">Reference proteome</keyword>
<evidence type="ECO:0000313" key="7">
    <source>
        <dbReference type="Proteomes" id="UP000239724"/>
    </source>
</evidence>
<feature type="active site" evidence="3">
    <location>
        <position position="168"/>
    </location>
</feature>
<dbReference type="Pfam" id="PF14833">
    <property type="entry name" value="NAD_binding_11"/>
    <property type="match status" value="1"/>
</dbReference>
<dbReference type="InterPro" id="IPR036291">
    <property type="entry name" value="NAD(P)-bd_dom_sf"/>
</dbReference>
<dbReference type="PANTHER" id="PTHR43060:SF15">
    <property type="entry name" value="3-HYDROXYISOBUTYRATE DEHYDROGENASE-LIKE 1, MITOCHONDRIAL-RELATED"/>
    <property type="match status" value="1"/>
</dbReference>
<dbReference type="SUPFAM" id="SSF48179">
    <property type="entry name" value="6-phosphogluconate dehydrogenase C-terminal domain-like"/>
    <property type="match status" value="1"/>
</dbReference>
<dbReference type="PANTHER" id="PTHR43060">
    <property type="entry name" value="3-HYDROXYISOBUTYRATE DEHYDROGENASE-LIKE 1, MITOCHONDRIAL-RELATED"/>
    <property type="match status" value="1"/>
</dbReference>
<organism evidence="6 7">
    <name type="scientific">Rhodopila globiformis</name>
    <name type="common">Rhodopseudomonas globiformis</name>
    <dbReference type="NCBI Taxonomy" id="1071"/>
    <lineage>
        <taxon>Bacteria</taxon>
        <taxon>Pseudomonadati</taxon>
        <taxon>Pseudomonadota</taxon>
        <taxon>Alphaproteobacteria</taxon>
        <taxon>Acetobacterales</taxon>
        <taxon>Acetobacteraceae</taxon>
        <taxon>Rhodopila</taxon>
    </lineage>
</organism>
<dbReference type="Gene3D" id="3.40.50.720">
    <property type="entry name" value="NAD(P)-binding Rossmann-like Domain"/>
    <property type="match status" value="1"/>
</dbReference>